<dbReference type="GO" id="GO:0004636">
    <property type="term" value="F:phosphoribosyl-ATP diphosphatase activity"/>
    <property type="evidence" value="ECO:0007669"/>
    <property type="project" value="UniProtKB-EC"/>
</dbReference>
<proteinExistence type="predicted"/>
<dbReference type="RefSeq" id="WP_007313714.1">
    <property type="nucleotide sequence ID" value="NZ_AESD01001121.1"/>
</dbReference>
<protein>
    <submittedName>
        <fullName evidence="2">Phosphoribosyl-ATP pyrophosphatase</fullName>
        <ecNumber evidence="2">3.6.1.31</ecNumber>
    </submittedName>
</protein>
<sequence>MARAYDTWDFLDRMNFNPDGSMKPKYKQRLLNKGMSSSDIAFVEGQKRNEVRLFEEREQRYVERYGIPFSEWEKQGRMSQAELESRQRKAIRNGEEISSLPMDIDPDDYYDQVGS</sequence>
<evidence type="ECO:0000313" key="3">
    <source>
        <dbReference type="Proteomes" id="UP000003477"/>
    </source>
</evidence>
<comment type="caution">
    <text evidence="2">The sequence shown here is derived from an EMBL/GenBank/DDBJ whole genome shotgun (WGS) entry which is preliminary data.</text>
</comment>
<gene>
    <name evidence="2" type="ORF">CWATWH0003_B337</name>
</gene>
<feature type="region of interest" description="Disordered" evidence="1">
    <location>
        <begin position="76"/>
        <end position="115"/>
    </location>
</feature>
<accession>G5JF00</accession>
<reference evidence="2 3" key="1">
    <citation type="journal article" date="2011" name="Front. Microbiol.">
        <title>Two Strains of Crocosphaera watsonii with Highly Conserved Genomes are Distinguished by Strain-Specific Features.</title>
        <authorList>
            <person name="Bench S.R."/>
            <person name="Ilikchyan I.N."/>
            <person name="Tripp H.J."/>
            <person name="Zehr J.P."/>
        </authorList>
    </citation>
    <scope>NUCLEOTIDE SEQUENCE [LARGE SCALE GENOMIC DNA]</scope>
    <source>
        <strain evidence="2 3">WH 0003</strain>
    </source>
</reference>
<evidence type="ECO:0000313" key="2">
    <source>
        <dbReference type="EMBL" id="EHJ09239.1"/>
    </source>
</evidence>
<feature type="compositionally biased region" description="Acidic residues" evidence="1">
    <location>
        <begin position="104"/>
        <end position="115"/>
    </location>
</feature>
<dbReference type="PATRIC" id="fig|423471.3.peg.5601"/>
<organism evidence="2 3">
    <name type="scientific">Crocosphaera watsonii WH 0003</name>
    <dbReference type="NCBI Taxonomy" id="423471"/>
    <lineage>
        <taxon>Bacteria</taxon>
        <taxon>Bacillati</taxon>
        <taxon>Cyanobacteriota</taxon>
        <taxon>Cyanophyceae</taxon>
        <taxon>Oscillatoriophycideae</taxon>
        <taxon>Chroococcales</taxon>
        <taxon>Aphanothecaceae</taxon>
        <taxon>Crocosphaera</taxon>
    </lineage>
</organism>
<dbReference type="Proteomes" id="UP000003477">
    <property type="component" value="Unassembled WGS sequence"/>
</dbReference>
<feature type="compositionally biased region" description="Basic and acidic residues" evidence="1">
    <location>
        <begin position="83"/>
        <end position="95"/>
    </location>
</feature>
<dbReference type="GeneID" id="88769286"/>
<evidence type="ECO:0000256" key="1">
    <source>
        <dbReference type="SAM" id="MobiDB-lite"/>
    </source>
</evidence>
<dbReference type="EMBL" id="AESD01001121">
    <property type="protein sequence ID" value="EHJ09239.1"/>
    <property type="molecule type" value="Genomic_DNA"/>
</dbReference>
<dbReference type="AlphaFoldDB" id="G5JF00"/>
<name>G5JF00_CROWT</name>
<keyword evidence="2" id="KW-0378">Hydrolase</keyword>
<dbReference type="EC" id="3.6.1.31" evidence="2"/>